<dbReference type="RefSeq" id="WP_246413573.1">
    <property type="nucleotide sequence ID" value="NZ_JACIJS010000002.1"/>
</dbReference>
<reference evidence="2 3" key="1">
    <citation type="submission" date="2020-08" db="EMBL/GenBank/DDBJ databases">
        <title>Genomic Encyclopedia of Type Strains, Phase IV (KMG-IV): sequencing the most valuable type-strain genomes for metagenomic binning, comparative biology and taxonomic classification.</title>
        <authorList>
            <person name="Goeker M."/>
        </authorList>
    </citation>
    <scope>NUCLEOTIDE SEQUENCE [LARGE SCALE GENOMIC DNA]</scope>
    <source>
        <strain evidence="2 3">DSM 103377</strain>
    </source>
</reference>
<dbReference type="Gene3D" id="3.10.450.160">
    <property type="entry name" value="inner membrane protein cigr"/>
    <property type="match status" value="1"/>
</dbReference>
<sequence length="110" mass="12009">MKRAIPFIALLALATAPAAYANGPEHCPPGLAKKTPACIPPGQAMKYEVGDRIAPETDRRIIRDWEDLGLPRPGEDEIYIALPADNEIVRVLQDGLIVVEAIGILDQWLN</sequence>
<keyword evidence="1" id="KW-0732">Signal</keyword>
<name>A0A840WWX3_9RHOB</name>
<dbReference type="Proteomes" id="UP000553766">
    <property type="component" value="Unassembled WGS sequence"/>
</dbReference>
<keyword evidence="3" id="KW-1185">Reference proteome</keyword>
<evidence type="ECO:0000256" key="1">
    <source>
        <dbReference type="SAM" id="SignalP"/>
    </source>
</evidence>
<comment type="caution">
    <text evidence="2">The sequence shown here is derived from an EMBL/GenBank/DDBJ whole genome shotgun (WGS) entry which is preliminary data.</text>
</comment>
<organism evidence="2 3">
    <name type="scientific">Rubricella aquisinus</name>
    <dbReference type="NCBI Taxonomy" id="2028108"/>
    <lineage>
        <taxon>Bacteria</taxon>
        <taxon>Pseudomonadati</taxon>
        <taxon>Pseudomonadota</taxon>
        <taxon>Alphaproteobacteria</taxon>
        <taxon>Rhodobacterales</taxon>
        <taxon>Paracoccaceae</taxon>
        <taxon>Rubricella</taxon>
    </lineage>
</organism>
<evidence type="ECO:0000313" key="2">
    <source>
        <dbReference type="EMBL" id="MBB5514834.1"/>
    </source>
</evidence>
<evidence type="ECO:0000313" key="3">
    <source>
        <dbReference type="Proteomes" id="UP000553766"/>
    </source>
</evidence>
<dbReference type="EMBL" id="JACIJS010000002">
    <property type="protein sequence ID" value="MBB5514834.1"/>
    <property type="molecule type" value="Genomic_DNA"/>
</dbReference>
<evidence type="ECO:0008006" key="4">
    <source>
        <dbReference type="Google" id="ProtNLM"/>
    </source>
</evidence>
<feature type="chain" id="PRO_5032749452" description="Nickel/cobalt transporter regulator" evidence="1">
    <location>
        <begin position="22"/>
        <end position="110"/>
    </location>
</feature>
<accession>A0A840WWX3</accession>
<protein>
    <recommendedName>
        <fullName evidence="4">Nickel/cobalt transporter regulator</fullName>
    </recommendedName>
</protein>
<dbReference type="AlphaFoldDB" id="A0A840WWX3"/>
<proteinExistence type="predicted"/>
<gene>
    <name evidence="2" type="ORF">FHS89_000840</name>
</gene>
<feature type="signal peptide" evidence="1">
    <location>
        <begin position="1"/>
        <end position="21"/>
    </location>
</feature>